<dbReference type="Pfam" id="PF04389">
    <property type="entry name" value="Peptidase_M28"/>
    <property type="match status" value="1"/>
</dbReference>
<feature type="region of interest" description="Disordered" evidence="2">
    <location>
        <begin position="600"/>
        <end position="620"/>
    </location>
</feature>
<feature type="compositionally biased region" description="Polar residues" evidence="2">
    <location>
        <begin position="311"/>
        <end position="322"/>
    </location>
</feature>
<evidence type="ECO:0000313" key="7">
    <source>
        <dbReference type="EMBL" id="OAA68188.1"/>
    </source>
</evidence>
<proteinExistence type="inferred from homology"/>
<dbReference type="SUPFAM" id="SSF52025">
    <property type="entry name" value="PA domain"/>
    <property type="match status" value="1"/>
</dbReference>
<dbReference type="CDD" id="cd08022">
    <property type="entry name" value="M28_PSMA_like"/>
    <property type="match status" value="1"/>
</dbReference>
<feature type="domain" description="PA" evidence="4">
    <location>
        <begin position="229"/>
        <end position="308"/>
    </location>
</feature>
<dbReference type="InterPro" id="IPR039373">
    <property type="entry name" value="Peptidase_M28B"/>
</dbReference>
<evidence type="ECO:0000256" key="1">
    <source>
        <dbReference type="ARBA" id="ARBA00005634"/>
    </source>
</evidence>
<reference evidence="7 8" key="1">
    <citation type="journal article" date="2016" name="Genome Biol. Evol.">
        <title>Divergent and convergent evolution of fungal pathogenicity.</title>
        <authorList>
            <person name="Shang Y."/>
            <person name="Xiao G."/>
            <person name="Zheng P."/>
            <person name="Cen K."/>
            <person name="Zhan S."/>
            <person name="Wang C."/>
        </authorList>
    </citation>
    <scope>NUCLEOTIDE SEQUENCE [LARGE SCALE GENOMIC DNA]</scope>
    <source>
        <strain evidence="7 8">RCEF 264</strain>
    </source>
</reference>
<accession>A0A168A3A7</accession>
<keyword evidence="3" id="KW-0812">Transmembrane</keyword>
<dbReference type="FunFam" id="3.50.30.30:FF:000008">
    <property type="entry name" value="Glutamate carboxypeptidase 2"/>
    <property type="match status" value="1"/>
</dbReference>
<gene>
    <name evidence="7" type="ORF">SPI_00383</name>
</gene>
<feature type="domain" description="Peptidase M28" evidence="6">
    <location>
        <begin position="424"/>
        <end position="631"/>
    </location>
</feature>
<comment type="caution">
    <text evidence="7">The sequence shown here is derived from an EMBL/GenBank/DDBJ whole genome shotgun (WGS) entry which is preliminary data.</text>
</comment>
<keyword evidence="8" id="KW-1185">Reference proteome</keyword>
<dbReference type="Gene3D" id="3.50.30.30">
    <property type="match status" value="1"/>
</dbReference>
<feature type="domain" description="Transferrin receptor-like dimerisation" evidence="5">
    <location>
        <begin position="742"/>
        <end position="887"/>
    </location>
</feature>
<feature type="region of interest" description="Disordered" evidence="2">
    <location>
        <begin position="1"/>
        <end position="46"/>
    </location>
</feature>
<comment type="similarity">
    <text evidence="1">Belongs to the peptidase M28 family. M28B subfamily.</text>
</comment>
<dbReference type="Gene3D" id="1.20.930.40">
    <property type="entry name" value="Transferrin receptor-like, dimerisation domain"/>
    <property type="match status" value="1"/>
</dbReference>
<dbReference type="CDD" id="cd02121">
    <property type="entry name" value="PA_GCPII_like"/>
    <property type="match status" value="1"/>
</dbReference>
<evidence type="ECO:0000259" key="5">
    <source>
        <dbReference type="Pfam" id="PF04253"/>
    </source>
</evidence>
<organism evidence="7 8">
    <name type="scientific">Niveomyces insectorum RCEF 264</name>
    <dbReference type="NCBI Taxonomy" id="1081102"/>
    <lineage>
        <taxon>Eukaryota</taxon>
        <taxon>Fungi</taxon>
        <taxon>Dikarya</taxon>
        <taxon>Ascomycota</taxon>
        <taxon>Pezizomycotina</taxon>
        <taxon>Sordariomycetes</taxon>
        <taxon>Hypocreomycetidae</taxon>
        <taxon>Hypocreales</taxon>
        <taxon>Cordycipitaceae</taxon>
        <taxon>Niveomyces</taxon>
    </lineage>
</organism>
<dbReference type="InterPro" id="IPR046450">
    <property type="entry name" value="PA_dom_sf"/>
</dbReference>
<dbReference type="InterPro" id="IPR003137">
    <property type="entry name" value="PA_domain"/>
</dbReference>
<dbReference type="FunFam" id="3.40.630.10:FF:000101">
    <property type="entry name" value="N-acetylated alpha-linked acidic dipeptidase like 1"/>
    <property type="match status" value="1"/>
</dbReference>
<dbReference type="AlphaFoldDB" id="A0A168A3A7"/>
<dbReference type="Pfam" id="PF02225">
    <property type="entry name" value="PA"/>
    <property type="match status" value="1"/>
</dbReference>
<feature type="region of interest" description="Disordered" evidence="2">
    <location>
        <begin position="296"/>
        <end position="345"/>
    </location>
</feature>
<evidence type="ECO:0000256" key="3">
    <source>
        <dbReference type="SAM" id="Phobius"/>
    </source>
</evidence>
<dbReference type="PANTHER" id="PTHR10404:SF46">
    <property type="entry name" value="VACUOLAR PROTEIN SORTING-ASSOCIATED PROTEIN 70"/>
    <property type="match status" value="1"/>
</dbReference>
<keyword evidence="3" id="KW-0472">Membrane</keyword>
<dbReference type="InterPro" id="IPR036757">
    <property type="entry name" value="TFR-like_dimer_dom_sf"/>
</dbReference>
<name>A0A168A3A7_9HYPO</name>
<dbReference type="STRING" id="1081102.A0A168A3A7"/>
<feature type="transmembrane region" description="Helical" evidence="3">
    <location>
        <begin position="52"/>
        <end position="71"/>
    </location>
</feature>
<dbReference type="SUPFAM" id="SSF53187">
    <property type="entry name" value="Zn-dependent exopeptidases"/>
    <property type="match status" value="1"/>
</dbReference>
<dbReference type="EMBL" id="AZHD01000001">
    <property type="protein sequence ID" value="OAA68188.1"/>
    <property type="molecule type" value="Genomic_DNA"/>
</dbReference>
<evidence type="ECO:0000256" key="2">
    <source>
        <dbReference type="SAM" id="MobiDB-lite"/>
    </source>
</evidence>
<dbReference type="GO" id="GO:0004180">
    <property type="term" value="F:carboxypeptidase activity"/>
    <property type="evidence" value="ECO:0007669"/>
    <property type="project" value="TreeGrafter"/>
</dbReference>
<dbReference type="SUPFAM" id="SSF47672">
    <property type="entry name" value="Transferrin receptor-like dimerisation domain"/>
    <property type="match status" value="1"/>
</dbReference>
<dbReference type="Gene3D" id="3.40.630.10">
    <property type="entry name" value="Zn peptidases"/>
    <property type="match status" value="1"/>
</dbReference>
<evidence type="ECO:0000259" key="6">
    <source>
        <dbReference type="Pfam" id="PF04389"/>
    </source>
</evidence>
<dbReference type="PANTHER" id="PTHR10404">
    <property type="entry name" value="N-ACETYLATED-ALPHA-LINKED ACIDIC DIPEPTIDASE"/>
    <property type="match status" value="1"/>
</dbReference>
<dbReference type="OrthoDB" id="5841748at2759"/>
<keyword evidence="3" id="KW-1133">Transmembrane helix</keyword>
<protein>
    <submittedName>
        <fullName evidence="7">Peptidase s8/s53</fullName>
    </submittedName>
</protein>
<dbReference type="InterPro" id="IPR007365">
    <property type="entry name" value="TFR-like_dimer_dom"/>
</dbReference>
<dbReference type="Pfam" id="PF04253">
    <property type="entry name" value="TFR_dimer"/>
    <property type="match status" value="1"/>
</dbReference>
<dbReference type="InterPro" id="IPR007484">
    <property type="entry name" value="Peptidase_M28"/>
</dbReference>
<evidence type="ECO:0000259" key="4">
    <source>
        <dbReference type="Pfam" id="PF02225"/>
    </source>
</evidence>
<evidence type="ECO:0000313" key="8">
    <source>
        <dbReference type="Proteomes" id="UP000076874"/>
    </source>
</evidence>
<dbReference type="Proteomes" id="UP000076874">
    <property type="component" value="Unassembled WGS sequence"/>
</dbReference>
<sequence length="887" mass="94832">MADDKTPLLPVADGAGKEDADGGMPPVKRAAPRHGSRTAAGSRSGDGSRRHAILLALGLFALVTWLTLHLLPTLVHLTATLVLSGSALSLYTFRDHPGGGGGGGGGISPAELKEILLTTPSNDSAAEWLRYYTAGPHLAGQNYSQAAWTRDRWAEWGAAAHITAYELYLNTPVDHSLALLQPAEQKEDGIAWEVAFRAALEEDVLPEDPTTGLDDRVPTFHGYSASGNVTGPLVYVNYGTYQDYEDLVRANISLQGTIALARYGGIFRGLKVKRAQELGAVGVLLYSDPGDDGAVTEDNGYTAYPDGPARQPSSVQRGSVQFLSIAPGDPTTPGYPSKPGVPRGPTDRYIPQIPSLPISYADALPLLKALNGHGPTSKDFGPAWTRRQGLARHGVDYHIGPTPADTAVVNLYNEQAYTTTPIWNVLGVFNGSVLPNEVVVVGNHRDAWIAGGAVDPNSGSAVVNEVVRAFGAAAARGWRPLRTVVFASWDGEEYGLLGSTEWVEEYLPWLQHASLAYVNIDVGVSGPDFGAAAVPLLHDLLYAVTADVLSPNQTVPGQTVRDTWSGAIGPLGSGSDYTAFLDHAGIASLDVRFSGAGGGGDDADAAAADGPNDDDHPPPPVYHYHSNYDSYHWMATYGDPNFTYHQTMAQVLGLLVARLATDVVVPFRAADYAHALHTYVKAIRQQLDEHGAEEEDDDDSAAATWTDDAMAVRRGRVLNSDAAAVDVNGTAPDKAAVYQALDSLEFAVLQMATSATALDARADALREKVAHHRCHSSGSGSNEATTATTAPRWWRRLLHRVRRIVLAVHIAAVNRRYQFLEQRFLYDAGLDDRAWFKHVVFAPGVWTGYAGAVFPGLVESIDAGNWTNAVRWAGIVEARVSAATRAL</sequence>